<dbReference type="SUPFAM" id="SSF46785">
    <property type="entry name" value="Winged helix' DNA-binding domain"/>
    <property type="match status" value="1"/>
</dbReference>
<evidence type="ECO:0000259" key="5">
    <source>
        <dbReference type="PROSITE" id="PS50931"/>
    </source>
</evidence>
<evidence type="ECO:0000313" key="6">
    <source>
        <dbReference type="EMBL" id="TCS39209.1"/>
    </source>
</evidence>
<comment type="caution">
    <text evidence="6">The sequence shown here is derived from an EMBL/GenBank/DDBJ whole genome shotgun (WGS) entry which is preliminary data.</text>
</comment>
<name>A0A4R3I5D7_PAULE</name>
<dbReference type="PROSITE" id="PS50931">
    <property type="entry name" value="HTH_LYSR"/>
    <property type="match status" value="1"/>
</dbReference>
<dbReference type="Gene3D" id="3.40.190.290">
    <property type="match status" value="1"/>
</dbReference>
<keyword evidence="2" id="KW-0805">Transcription regulation</keyword>
<evidence type="ECO:0000256" key="4">
    <source>
        <dbReference type="ARBA" id="ARBA00023163"/>
    </source>
</evidence>
<dbReference type="AlphaFoldDB" id="A0A4R3I5D7"/>
<dbReference type="Proteomes" id="UP000295382">
    <property type="component" value="Unassembled WGS sequence"/>
</dbReference>
<dbReference type="RefSeq" id="WP_132256402.1">
    <property type="nucleotide sequence ID" value="NZ_SLZQ01000001.1"/>
</dbReference>
<accession>A0A4R3I5D7</accession>
<sequence>MDQFKQISTFVDVITKGSLSAAARAEGVAPAMISRRLDALEERLGVKLLQRSTRRLALTDEGTAFLEDCQRILADLENAESAVSERSARATGRLTVSAPAGFGRWHVAPLLPSFLAEHRELTVNLSLNDRVVDLIGEGIDVAIRIAAMNDSSLVGVKLADNRRVVVASPEYLRRHGTPRTLDDLARHNCLAISSDGSQRGWTFHQGGKAVTLKVSGNMECNDGEVLHHWALDGKGLAWRSMWEVGAEIGSGKLVSVLDEFAAPGNDIYAVFAQRRHLPLRIRAFVDFLRRAYAAPDYWRK</sequence>
<dbReference type="InterPro" id="IPR058163">
    <property type="entry name" value="LysR-type_TF_proteobact-type"/>
</dbReference>
<evidence type="ECO:0000256" key="3">
    <source>
        <dbReference type="ARBA" id="ARBA00023125"/>
    </source>
</evidence>
<dbReference type="Pfam" id="PF00126">
    <property type="entry name" value="HTH_1"/>
    <property type="match status" value="1"/>
</dbReference>
<evidence type="ECO:0000256" key="1">
    <source>
        <dbReference type="ARBA" id="ARBA00009437"/>
    </source>
</evidence>
<organism evidence="6 7">
    <name type="scientific">Paucimonas lemoignei</name>
    <name type="common">Pseudomonas lemoignei</name>
    <dbReference type="NCBI Taxonomy" id="29443"/>
    <lineage>
        <taxon>Bacteria</taxon>
        <taxon>Pseudomonadati</taxon>
        <taxon>Pseudomonadota</taxon>
        <taxon>Betaproteobacteria</taxon>
        <taxon>Burkholderiales</taxon>
        <taxon>Burkholderiaceae</taxon>
        <taxon>Paucimonas</taxon>
    </lineage>
</organism>
<dbReference type="PANTHER" id="PTHR30537:SF5">
    <property type="entry name" value="HTH-TYPE TRANSCRIPTIONAL ACTIVATOR TTDR-RELATED"/>
    <property type="match status" value="1"/>
</dbReference>
<dbReference type="OrthoDB" id="8705920at2"/>
<dbReference type="EMBL" id="SLZQ01000001">
    <property type="protein sequence ID" value="TCS39209.1"/>
    <property type="molecule type" value="Genomic_DNA"/>
</dbReference>
<evidence type="ECO:0000313" key="7">
    <source>
        <dbReference type="Proteomes" id="UP000295382"/>
    </source>
</evidence>
<evidence type="ECO:0000256" key="2">
    <source>
        <dbReference type="ARBA" id="ARBA00023015"/>
    </source>
</evidence>
<dbReference type="InterPro" id="IPR005119">
    <property type="entry name" value="LysR_subst-bd"/>
</dbReference>
<feature type="domain" description="HTH lysR-type" evidence="5">
    <location>
        <begin position="1"/>
        <end position="59"/>
    </location>
</feature>
<dbReference type="Pfam" id="PF03466">
    <property type="entry name" value="LysR_substrate"/>
    <property type="match status" value="1"/>
</dbReference>
<dbReference type="Gene3D" id="1.10.10.10">
    <property type="entry name" value="Winged helix-like DNA-binding domain superfamily/Winged helix DNA-binding domain"/>
    <property type="match status" value="1"/>
</dbReference>
<reference evidence="6 7" key="1">
    <citation type="submission" date="2019-03" db="EMBL/GenBank/DDBJ databases">
        <title>Genomic Encyclopedia of Type Strains, Phase IV (KMG-IV): sequencing the most valuable type-strain genomes for metagenomic binning, comparative biology and taxonomic classification.</title>
        <authorList>
            <person name="Goeker M."/>
        </authorList>
    </citation>
    <scope>NUCLEOTIDE SEQUENCE [LARGE SCALE GENOMIC DNA]</scope>
    <source>
        <strain evidence="6 7">DSM 7445</strain>
    </source>
</reference>
<gene>
    <name evidence="6" type="ORF">EDC30_101161</name>
</gene>
<dbReference type="CDD" id="cd08422">
    <property type="entry name" value="PBP2_CrgA_like"/>
    <property type="match status" value="1"/>
</dbReference>
<proteinExistence type="inferred from homology"/>
<dbReference type="SUPFAM" id="SSF53850">
    <property type="entry name" value="Periplasmic binding protein-like II"/>
    <property type="match status" value="1"/>
</dbReference>
<protein>
    <submittedName>
        <fullName evidence="6">LysR family transcriptional regulator</fullName>
    </submittedName>
</protein>
<keyword evidence="3" id="KW-0238">DNA-binding</keyword>
<dbReference type="GO" id="GO:0003677">
    <property type="term" value="F:DNA binding"/>
    <property type="evidence" value="ECO:0007669"/>
    <property type="project" value="UniProtKB-KW"/>
</dbReference>
<dbReference type="PANTHER" id="PTHR30537">
    <property type="entry name" value="HTH-TYPE TRANSCRIPTIONAL REGULATOR"/>
    <property type="match status" value="1"/>
</dbReference>
<dbReference type="FunFam" id="3.40.190.290:FF:000001">
    <property type="entry name" value="Transcriptional regulator, LysR family"/>
    <property type="match status" value="1"/>
</dbReference>
<dbReference type="FunFam" id="1.10.10.10:FF:000001">
    <property type="entry name" value="LysR family transcriptional regulator"/>
    <property type="match status" value="1"/>
</dbReference>
<dbReference type="GO" id="GO:0003700">
    <property type="term" value="F:DNA-binding transcription factor activity"/>
    <property type="evidence" value="ECO:0007669"/>
    <property type="project" value="InterPro"/>
</dbReference>
<dbReference type="InterPro" id="IPR000847">
    <property type="entry name" value="LysR_HTH_N"/>
</dbReference>
<keyword evidence="7" id="KW-1185">Reference proteome</keyword>
<comment type="similarity">
    <text evidence="1">Belongs to the LysR transcriptional regulatory family.</text>
</comment>
<keyword evidence="4" id="KW-0804">Transcription</keyword>
<dbReference type="InterPro" id="IPR036388">
    <property type="entry name" value="WH-like_DNA-bd_sf"/>
</dbReference>
<dbReference type="InterPro" id="IPR036390">
    <property type="entry name" value="WH_DNA-bd_sf"/>
</dbReference>